<evidence type="ECO:0008006" key="5">
    <source>
        <dbReference type="Google" id="ProtNLM"/>
    </source>
</evidence>
<name>A0A6A6XQF3_9PLEO</name>
<keyword evidence="2" id="KW-0732">Signal</keyword>
<dbReference type="OrthoDB" id="2522477at2759"/>
<evidence type="ECO:0000256" key="1">
    <source>
        <dbReference type="SAM" id="MobiDB-lite"/>
    </source>
</evidence>
<dbReference type="Proteomes" id="UP000799757">
    <property type="component" value="Unassembled WGS sequence"/>
</dbReference>
<dbReference type="AlphaFoldDB" id="A0A6A6XQF3"/>
<organism evidence="3 4">
    <name type="scientific">Melanomma pulvis-pyrius CBS 109.77</name>
    <dbReference type="NCBI Taxonomy" id="1314802"/>
    <lineage>
        <taxon>Eukaryota</taxon>
        <taxon>Fungi</taxon>
        <taxon>Dikarya</taxon>
        <taxon>Ascomycota</taxon>
        <taxon>Pezizomycotina</taxon>
        <taxon>Dothideomycetes</taxon>
        <taxon>Pleosporomycetidae</taxon>
        <taxon>Pleosporales</taxon>
        <taxon>Melanommataceae</taxon>
        <taxon>Melanomma</taxon>
    </lineage>
</organism>
<feature type="compositionally biased region" description="Basic and acidic residues" evidence="1">
    <location>
        <begin position="425"/>
        <end position="442"/>
    </location>
</feature>
<reference evidence="3" key="1">
    <citation type="journal article" date="2020" name="Stud. Mycol.">
        <title>101 Dothideomycetes genomes: a test case for predicting lifestyles and emergence of pathogens.</title>
        <authorList>
            <person name="Haridas S."/>
            <person name="Albert R."/>
            <person name="Binder M."/>
            <person name="Bloem J."/>
            <person name="Labutti K."/>
            <person name="Salamov A."/>
            <person name="Andreopoulos B."/>
            <person name="Baker S."/>
            <person name="Barry K."/>
            <person name="Bills G."/>
            <person name="Bluhm B."/>
            <person name="Cannon C."/>
            <person name="Castanera R."/>
            <person name="Culley D."/>
            <person name="Daum C."/>
            <person name="Ezra D."/>
            <person name="Gonzalez J."/>
            <person name="Henrissat B."/>
            <person name="Kuo A."/>
            <person name="Liang C."/>
            <person name="Lipzen A."/>
            <person name="Lutzoni F."/>
            <person name="Magnuson J."/>
            <person name="Mondo S."/>
            <person name="Nolan M."/>
            <person name="Ohm R."/>
            <person name="Pangilinan J."/>
            <person name="Park H.-J."/>
            <person name="Ramirez L."/>
            <person name="Alfaro M."/>
            <person name="Sun H."/>
            <person name="Tritt A."/>
            <person name="Yoshinaga Y."/>
            <person name="Zwiers L.-H."/>
            <person name="Turgeon B."/>
            <person name="Goodwin S."/>
            <person name="Spatafora J."/>
            <person name="Crous P."/>
            <person name="Grigoriev I."/>
        </authorList>
    </citation>
    <scope>NUCLEOTIDE SEQUENCE</scope>
    <source>
        <strain evidence="3">CBS 109.77</strain>
    </source>
</reference>
<gene>
    <name evidence="3" type="ORF">K505DRAFT_119732</name>
</gene>
<keyword evidence="4" id="KW-1185">Reference proteome</keyword>
<accession>A0A6A6XQF3</accession>
<feature type="signal peptide" evidence="2">
    <location>
        <begin position="1"/>
        <end position="18"/>
    </location>
</feature>
<dbReference type="SUPFAM" id="SSF52047">
    <property type="entry name" value="RNI-like"/>
    <property type="match status" value="1"/>
</dbReference>
<dbReference type="EMBL" id="MU001790">
    <property type="protein sequence ID" value="KAF2798175.1"/>
    <property type="molecule type" value="Genomic_DNA"/>
</dbReference>
<feature type="chain" id="PRO_5025395537" description="F-box domain-containing protein" evidence="2">
    <location>
        <begin position="19"/>
        <end position="474"/>
    </location>
</feature>
<evidence type="ECO:0000256" key="2">
    <source>
        <dbReference type="SAM" id="SignalP"/>
    </source>
</evidence>
<protein>
    <recommendedName>
        <fullName evidence="5">F-box domain-containing protein</fullName>
    </recommendedName>
</protein>
<feature type="region of interest" description="Disordered" evidence="1">
    <location>
        <begin position="425"/>
        <end position="444"/>
    </location>
</feature>
<proteinExistence type="predicted"/>
<sequence length="474" mass="54136">MHQLLLLATEIILSIVERVDDPSDLISLAQTCTNLQPIAEAELFKAINVRNGKHAQNLSKVLHSRPERFKHVQRLEATPTRYRWEGIQIMPSLVRKMTNLHELHIESPLCNGAFSHWWVEESEAEYINMFREANGVVGEETPLRNLRRFKYHSHGIGSRFSDILTVLPIFLSRTLSHIHISCIHVSGPIDVPSGYQTPLKTLILEECAIDPSTLHTLLSLPRALNSLYLQESYRASMHDKSTNDNLDETICALRQQKHSLQFLQHICPPGREKQLPSDGPSFSDFLALARLELSCKSRLTKTLEVPHLVPPALGTYCLTDVDFDDDGEWETMITPLQQPGLHLELHRTPQHGDPSPLLFMNRQRAQKIVRIARLMKERRITTTLVTFQKFYYIPPYLFNEEPPAGHVDFESTVFWEEEKKYEKELAEAKHDDDENGEPKVVSEEDSGTVIAAKILAGYQVKTFRSASRGLYRGP</sequence>
<evidence type="ECO:0000313" key="4">
    <source>
        <dbReference type="Proteomes" id="UP000799757"/>
    </source>
</evidence>
<evidence type="ECO:0000313" key="3">
    <source>
        <dbReference type="EMBL" id="KAF2798175.1"/>
    </source>
</evidence>